<dbReference type="GO" id="GO:0005662">
    <property type="term" value="C:DNA replication factor A complex"/>
    <property type="evidence" value="ECO:0007669"/>
    <property type="project" value="TreeGrafter"/>
</dbReference>
<dbReference type="SUPFAM" id="SSF46785">
    <property type="entry name" value="Winged helix' DNA-binding domain"/>
    <property type="match status" value="1"/>
</dbReference>
<dbReference type="GO" id="GO:0006260">
    <property type="term" value="P:DNA replication"/>
    <property type="evidence" value="ECO:0007669"/>
    <property type="project" value="TreeGrafter"/>
</dbReference>
<dbReference type="InterPro" id="IPR040260">
    <property type="entry name" value="RFA2-like"/>
</dbReference>
<dbReference type="GO" id="GO:0000724">
    <property type="term" value="P:double-strand break repair via homologous recombination"/>
    <property type="evidence" value="ECO:0007669"/>
    <property type="project" value="TreeGrafter"/>
</dbReference>
<evidence type="ECO:0000256" key="1">
    <source>
        <dbReference type="ARBA" id="ARBA00004123"/>
    </source>
</evidence>
<evidence type="ECO:0000256" key="3">
    <source>
        <dbReference type="ARBA" id="ARBA00023125"/>
    </source>
</evidence>
<dbReference type="InterPro" id="IPR036388">
    <property type="entry name" value="WH-like_DNA-bd_sf"/>
</dbReference>
<dbReference type="GO" id="GO:0003697">
    <property type="term" value="F:single-stranded DNA binding"/>
    <property type="evidence" value="ECO:0007669"/>
    <property type="project" value="TreeGrafter"/>
</dbReference>
<dbReference type="SUPFAM" id="SSF50249">
    <property type="entry name" value="Nucleic acid-binding proteins"/>
    <property type="match status" value="1"/>
</dbReference>
<evidence type="ECO:0000256" key="2">
    <source>
        <dbReference type="ARBA" id="ARBA00007815"/>
    </source>
</evidence>
<evidence type="ECO:0000259" key="5">
    <source>
        <dbReference type="Pfam" id="PF08784"/>
    </source>
</evidence>
<dbReference type="InterPro" id="IPR012340">
    <property type="entry name" value="NA-bd_OB-fold"/>
</dbReference>
<dbReference type="GO" id="GO:0035861">
    <property type="term" value="C:site of double-strand break"/>
    <property type="evidence" value="ECO:0007669"/>
    <property type="project" value="TreeGrafter"/>
</dbReference>
<dbReference type="PANTHER" id="PTHR13989">
    <property type="entry name" value="REPLICATION PROTEIN A-RELATED"/>
    <property type="match status" value="1"/>
</dbReference>
<protein>
    <submittedName>
        <fullName evidence="7">Replication protein A 32 kDa subunit-like</fullName>
    </submittedName>
</protein>
<dbReference type="RefSeq" id="XP_029654517.2">
    <property type="nucleotide sequence ID" value="XM_029798657.2"/>
</dbReference>
<reference evidence="7" key="1">
    <citation type="submission" date="2025-08" db="UniProtKB">
        <authorList>
            <consortium name="RefSeq"/>
        </authorList>
    </citation>
    <scope>IDENTIFICATION</scope>
</reference>
<dbReference type="InterPro" id="IPR036390">
    <property type="entry name" value="WH_DNA-bd_sf"/>
</dbReference>
<dbReference type="InterPro" id="IPR014892">
    <property type="entry name" value="RPA_C"/>
</dbReference>
<dbReference type="PANTHER" id="PTHR13989:SF16">
    <property type="entry name" value="REPLICATION PROTEIN A2"/>
    <property type="match status" value="1"/>
</dbReference>
<dbReference type="GO" id="GO:0000781">
    <property type="term" value="C:chromosome, telomeric region"/>
    <property type="evidence" value="ECO:0007669"/>
    <property type="project" value="TreeGrafter"/>
</dbReference>
<dbReference type="FunFam" id="1.10.10.10:FF:000168">
    <property type="entry name" value="Replication protein A 32 kDa subunit"/>
    <property type="match status" value="1"/>
</dbReference>
<feature type="domain" description="Replication protein A C-terminal" evidence="5">
    <location>
        <begin position="124"/>
        <end position="201"/>
    </location>
</feature>
<dbReference type="GO" id="GO:0006289">
    <property type="term" value="P:nucleotide-excision repair"/>
    <property type="evidence" value="ECO:0007669"/>
    <property type="project" value="TreeGrafter"/>
</dbReference>
<evidence type="ECO:0000313" key="6">
    <source>
        <dbReference type="Proteomes" id="UP000515154"/>
    </source>
</evidence>
<dbReference type="AlphaFoldDB" id="A0A6P7TZ27"/>
<comment type="similarity">
    <text evidence="2">Belongs to the replication factor A protein 2 family.</text>
</comment>
<organism evidence="6 7">
    <name type="scientific">Octopus sinensis</name>
    <name type="common">East Asian common octopus</name>
    <dbReference type="NCBI Taxonomy" id="2607531"/>
    <lineage>
        <taxon>Eukaryota</taxon>
        <taxon>Metazoa</taxon>
        <taxon>Spiralia</taxon>
        <taxon>Lophotrochozoa</taxon>
        <taxon>Mollusca</taxon>
        <taxon>Cephalopoda</taxon>
        <taxon>Coleoidea</taxon>
        <taxon>Octopodiformes</taxon>
        <taxon>Octopoda</taxon>
        <taxon>Incirrata</taxon>
        <taxon>Octopodidae</taxon>
        <taxon>Octopus</taxon>
    </lineage>
</organism>
<keyword evidence="6" id="KW-1185">Reference proteome</keyword>
<sequence length="208" mass="23395">MLSNQIDDRFVIGNVELSQITIIGLIKNVKESPSRVDYDLDDHSGYSIQVKLFVDIEVPSNPPKQDNISTLHHEGQYVRVFGNIRSFSSLKSVVAFRIVPVVDINEITMHIAEVIHSHMSLSRPPKEVTSKKMAVKSNESFVHGGLSVLQQQVMEAIRNNKDEQGIHISALQRQLRGVGTSSLRVDLLSEEGYIYSTIDEHHFKTTDC</sequence>
<dbReference type="Gene3D" id="2.40.50.140">
    <property type="entry name" value="Nucleic acid-binding proteins"/>
    <property type="match status" value="1"/>
</dbReference>
<evidence type="ECO:0000256" key="4">
    <source>
        <dbReference type="ARBA" id="ARBA00023242"/>
    </source>
</evidence>
<evidence type="ECO:0000313" key="7">
    <source>
        <dbReference type="RefSeq" id="XP_029654517.2"/>
    </source>
</evidence>
<accession>A0A6P7TZ27</accession>
<dbReference type="KEGG" id="osn:115227970"/>
<dbReference type="Pfam" id="PF08784">
    <property type="entry name" value="RPA_C"/>
    <property type="match status" value="1"/>
</dbReference>
<gene>
    <name evidence="7" type="primary">LOC115227970</name>
</gene>
<dbReference type="Proteomes" id="UP000515154">
    <property type="component" value="Unplaced"/>
</dbReference>
<comment type="subcellular location">
    <subcellularLocation>
        <location evidence="1">Nucleus</location>
    </subcellularLocation>
</comment>
<proteinExistence type="inferred from homology"/>
<keyword evidence="3" id="KW-0238">DNA-binding</keyword>
<keyword evidence="4" id="KW-0539">Nucleus</keyword>
<dbReference type="Gene3D" id="1.10.10.10">
    <property type="entry name" value="Winged helix-like DNA-binding domain superfamily/Winged helix DNA-binding domain"/>
    <property type="match status" value="1"/>
</dbReference>
<name>A0A6P7TZ27_9MOLL</name>
<dbReference type="CDD" id="cd04478">
    <property type="entry name" value="RPA2_DBD_D"/>
    <property type="match status" value="1"/>
</dbReference>